<keyword evidence="4" id="KW-0249">Electron transport</keyword>
<dbReference type="Proteomes" id="UP000062160">
    <property type="component" value="Unassembled WGS sequence"/>
</dbReference>
<organism evidence="7">
    <name type="scientific">Tepidanaerobacter syntrophicus</name>
    <dbReference type="NCBI Taxonomy" id="224999"/>
    <lineage>
        <taxon>Bacteria</taxon>
        <taxon>Bacillati</taxon>
        <taxon>Bacillota</taxon>
        <taxon>Clostridia</taxon>
        <taxon>Thermosediminibacterales</taxon>
        <taxon>Tepidanaerobacteraceae</taxon>
        <taxon>Tepidanaerobacter</taxon>
    </lineage>
</organism>
<dbReference type="GO" id="GO:0009055">
    <property type="term" value="F:electron transfer activity"/>
    <property type="evidence" value="ECO:0007669"/>
    <property type="project" value="TreeGrafter"/>
</dbReference>
<reference evidence="7" key="1">
    <citation type="journal article" date="2016" name="Genome Announc.">
        <title>Draft Genome Sequence of the Syntrophic Lactate-Degrading Bacterium Tepidanaerobacter syntrophicus JLT.</title>
        <authorList>
            <person name="Matsuura N."/>
            <person name="Ohashi A."/>
            <person name="Tourlousse D.M."/>
            <person name="Sekiguchi Y."/>
        </authorList>
    </citation>
    <scope>NUCLEOTIDE SEQUENCE [LARGE SCALE GENOMIC DNA]</scope>
    <source>
        <strain evidence="7">JL</strain>
    </source>
</reference>
<dbReference type="OrthoDB" id="9799749at2"/>
<dbReference type="CDD" id="cd00730">
    <property type="entry name" value="rubredoxin"/>
    <property type="match status" value="1"/>
</dbReference>
<evidence type="ECO:0000259" key="6">
    <source>
        <dbReference type="PROSITE" id="PS50903"/>
    </source>
</evidence>
<evidence type="ECO:0000313" key="7">
    <source>
        <dbReference type="EMBL" id="GAQ24276.1"/>
    </source>
</evidence>
<keyword evidence="3" id="KW-0479">Metal-binding</keyword>
<dbReference type="PANTHER" id="PTHR47627:SF1">
    <property type="entry name" value="RUBREDOXIN-1-RELATED"/>
    <property type="match status" value="1"/>
</dbReference>
<dbReference type="InterPro" id="IPR024934">
    <property type="entry name" value="Rubredoxin-like_dom"/>
</dbReference>
<accession>A0A0U9HEH8</accession>
<evidence type="ECO:0000256" key="3">
    <source>
        <dbReference type="ARBA" id="ARBA00022723"/>
    </source>
</evidence>
<dbReference type="Pfam" id="PF21349">
    <property type="entry name" value="RUBY_RBDX"/>
    <property type="match status" value="1"/>
</dbReference>
<dbReference type="GO" id="GO:0005506">
    <property type="term" value="F:iron ion binding"/>
    <property type="evidence" value="ECO:0007669"/>
    <property type="project" value="InterPro"/>
</dbReference>
<dbReference type="InterPro" id="IPR048574">
    <property type="entry name" value="RUBY_RBDX"/>
</dbReference>
<protein>
    <submittedName>
        <fullName evidence="7">Rubredoxin</fullName>
    </submittedName>
</protein>
<evidence type="ECO:0000256" key="2">
    <source>
        <dbReference type="ARBA" id="ARBA00022448"/>
    </source>
</evidence>
<evidence type="ECO:0000256" key="4">
    <source>
        <dbReference type="ARBA" id="ARBA00022982"/>
    </source>
</evidence>
<keyword evidence="8" id="KW-1185">Reference proteome</keyword>
<evidence type="ECO:0000256" key="5">
    <source>
        <dbReference type="ARBA" id="ARBA00023004"/>
    </source>
</evidence>
<dbReference type="RefSeq" id="WP_059031375.1">
    <property type="nucleotide sequence ID" value="NZ_BSDN01000001.1"/>
</dbReference>
<dbReference type="InterPro" id="IPR050526">
    <property type="entry name" value="Rubredoxin_ET"/>
</dbReference>
<dbReference type="PANTHER" id="PTHR47627">
    <property type="entry name" value="RUBREDOXIN"/>
    <property type="match status" value="1"/>
</dbReference>
<dbReference type="AlphaFoldDB" id="A0A0U9HEH8"/>
<dbReference type="PRINTS" id="PR00163">
    <property type="entry name" value="RUBREDOXIN"/>
</dbReference>
<feature type="domain" description="Rubredoxin-like" evidence="6">
    <location>
        <begin position="1"/>
        <end position="52"/>
    </location>
</feature>
<proteinExistence type="predicted"/>
<evidence type="ECO:0000313" key="8">
    <source>
        <dbReference type="Proteomes" id="UP000062160"/>
    </source>
</evidence>
<dbReference type="SUPFAM" id="SSF57802">
    <property type="entry name" value="Rubredoxin-like"/>
    <property type="match status" value="2"/>
</dbReference>
<name>A0A0U9HEH8_9FIRM</name>
<gene>
    <name evidence="7" type="ORF">TSYNT_5102</name>
</gene>
<dbReference type="FunFam" id="2.20.28.10:FF:000001">
    <property type="entry name" value="Rubredoxin"/>
    <property type="match status" value="1"/>
</dbReference>
<dbReference type="Pfam" id="PF00301">
    <property type="entry name" value="Rubredoxin"/>
    <property type="match status" value="1"/>
</dbReference>
<dbReference type="InterPro" id="IPR024935">
    <property type="entry name" value="Rubredoxin_dom"/>
</dbReference>
<sequence>MRKYRCPICGYTYDEAIGIPEKGIAPGTKWEDLPEDFACPWCGAVKLLFTEVKEMKTETEPLPQYAPSSEEFEESEDLTAGELAAIFSNLAKGCDKQHLWEERDLFNTLSEYYTRKAAKENAGDFSEIVELLEKDLSESLTKATSTAKANADRGALRALVWSEKVSRMAKSLLERYAKEQDAMLENTKIYVCDICGFIYIGDNLPEICPVCKVPNFKILQVARR</sequence>
<dbReference type="PROSITE" id="PS50903">
    <property type="entry name" value="RUBREDOXIN_LIKE"/>
    <property type="match status" value="1"/>
</dbReference>
<dbReference type="STRING" id="224999.GCA_001485475_00258"/>
<dbReference type="EMBL" id="DF976999">
    <property type="protein sequence ID" value="GAQ24276.1"/>
    <property type="molecule type" value="Genomic_DNA"/>
</dbReference>
<comment type="cofactor">
    <cofactor evidence="1">
        <name>Fe(3+)</name>
        <dbReference type="ChEBI" id="CHEBI:29034"/>
    </cofactor>
</comment>
<dbReference type="Gene3D" id="2.20.28.10">
    <property type="match status" value="2"/>
</dbReference>
<evidence type="ECO:0000256" key="1">
    <source>
        <dbReference type="ARBA" id="ARBA00001965"/>
    </source>
</evidence>
<keyword evidence="5" id="KW-0408">Iron</keyword>
<dbReference type="GO" id="GO:0043448">
    <property type="term" value="P:alkane catabolic process"/>
    <property type="evidence" value="ECO:0007669"/>
    <property type="project" value="TreeGrafter"/>
</dbReference>
<keyword evidence="2" id="KW-0813">Transport</keyword>